<feature type="region of interest" description="Disordered" evidence="5">
    <location>
        <begin position="67"/>
        <end position="90"/>
    </location>
</feature>
<dbReference type="CDD" id="cd11959">
    <property type="entry name" value="SH3_Cortactin"/>
    <property type="match status" value="1"/>
</dbReference>
<keyword evidence="2" id="KW-0597">Phosphoprotein</keyword>
<evidence type="ECO:0000256" key="1">
    <source>
        <dbReference type="ARBA" id="ARBA00022443"/>
    </source>
</evidence>
<dbReference type="Pfam" id="PF02218">
    <property type="entry name" value="HS1_rep"/>
    <property type="match status" value="4"/>
</dbReference>
<keyword evidence="1 4" id="KW-0728">SH3 domain</keyword>
<dbReference type="SUPFAM" id="SSF50044">
    <property type="entry name" value="SH3-domain"/>
    <property type="match status" value="1"/>
</dbReference>
<name>A0ABM0MK88_SACKO</name>
<keyword evidence="7" id="KW-1185">Reference proteome</keyword>
<dbReference type="PRINTS" id="PR00452">
    <property type="entry name" value="SH3DOMAIN"/>
</dbReference>
<dbReference type="InterPro" id="IPR001452">
    <property type="entry name" value="SH3_domain"/>
</dbReference>
<evidence type="ECO:0000313" key="8">
    <source>
        <dbReference type="RefSeq" id="XP_006820429.1"/>
    </source>
</evidence>
<dbReference type="PANTHER" id="PTHR10829">
    <property type="entry name" value="CORTACTIN AND DREBRIN"/>
    <property type="match status" value="1"/>
</dbReference>
<dbReference type="GeneID" id="100371220"/>
<dbReference type="InterPro" id="IPR035716">
    <property type="entry name" value="Cortactin_SH3"/>
</dbReference>
<feature type="domain" description="SH3" evidence="6">
    <location>
        <begin position="264"/>
        <end position="322"/>
    </location>
</feature>
<keyword evidence="3" id="KW-0677">Repeat</keyword>
<evidence type="ECO:0000256" key="4">
    <source>
        <dbReference type="PROSITE-ProRule" id="PRU00192"/>
    </source>
</evidence>
<sequence>MTSIVCVNYTTGFGGKYGVQKDRVDKAAVGYDYQSKLQKHESQQDHSKGFGGKFGVQTDRVDKSAVGWDHKEKSAKHDSQKDYSKGFGGKYGVQDDRKDTAAVGWEYQPSLQKHESQKDYSTGFGGKYGVQTDRMDQSAKRYEDTTKTELHPSQVDMSKGFGGKFGVDERKDASAGSFDDMEEVKGTNYKRTRPQGASGAAGSLKSKFENLAHQEEEVSRINEEVHRDGSVNSRLPYASFPIIKKSFDEPEDDTYAEVGEVPSNTGPTAVAVYDYQAADEDEISFDPDDIITNIEQIDAGWWRGTCHGKNGLFPANYVELRD</sequence>
<dbReference type="RefSeq" id="XP_006820429.1">
    <property type="nucleotide sequence ID" value="XM_006820366.1"/>
</dbReference>
<protein>
    <submittedName>
        <fullName evidence="8">Src substrate cortactin-like</fullName>
    </submittedName>
</protein>
<dbReference type="SMART" id="SM00326">
    <property type="entry name" value="SH3"/>
    <property type="match status" value="1"/>
</dbReference>
<evidence type="ECO:0000256" key="2">
    <source>
        <dbReference type="ARBA" id="ARBA00022553"/>
    </source>
</evidence>
<evidence type="ECO:0000259" key="6">
    <source>
        <dbReference type="PROSITE" id="PS50002"/>
    </source>
</evidence>
<reference evidence="8" key="1">
    <citation type="submission" date="2025-08" db="UniProtKB">
        <authorList>
            <consortium name="RefSeq"/>
        </authorList>
    </citation>
    <scope>IDENTIFICATION</scope>
    <source>
        <tissue evidence="8">Testes</tissue>
    </source>
</reference>
<organism evidence="7 8">
    <name type="scientific">Saccoglossus kowalevskii</name>
    <name type="common">Acorn worm</name>
    <dbReference type="NCBI Taxonomy" id="10224"/>
    <lineage>
        <taxon>Eukaryota</taxon>
        <taxon>Metazoa</taxon>
        <taxon>Hemichordata</taxon>
        <taxon>Enteropneusta</taxon>
        <taxon>Harrimaniidae</taxon>
        <taxon>Saccoglossus</taxon>
    </lineage>
</organism>
<proteinExistence type="predicted"/>
<evidence type="ECO:0000313" key="7">
    <source>
        <dbReference type="Proteomes" id="UP000694865"/>
    </source>
</evidence>
<feature type="compositionally biased region" description="Basic and acidic residues" evidence="5">
    <location>
        <begin position="67"/>
        <end position="84"/>
    </location>
</feature>
<accession>A0ABM0MK88</accession>
<gene>
    <name evidence="8" type="primary">LOC100371220</name>
</gene>
<dbReference type="PROSITE" id="PS51090">
    <property type="entry name" value="CORTACTIN"/>
    <property type="match status" value="4"/>
</dbReference>
<dbReference type="PANTHER" id="PTHR10829:SF23">
    <property type="entry name" value="CORTACTIN, ISOFORM A"/>
    <property type="match status" value="1"/>
</dbReference>
<dbReference type="Gene3D" id="2.30.30.40">
    <property type="entry name" value="SH3 Domains"/>
    <property type="match status" value="1"/>
</dbReference>
<dbReference type="PRINTS" id="PR00499">
    <property type="entry name" value="P67PHOX"/>
</dbReference>
<evidence type="ECO:0000256" key="3">
    <source>
        <dbReference type="ARBA" id="ARBA00022737"/>
    </source>
</evidence>
<dbReference type="Proteomes" id="UP000694865">
    <property type="component" value="Unplaced"/>
</dbReference>
<evidence type="ECO:0000256" key="5">
    <source>
        <dbReference type="SAM" id="MobiDB-lite"/>
    </source>
</evidence>
<dbReference type="PROSITE" id="PS50002">
    <property type="entry name" value="SH3"/>
    <property type="match status" value="1"/>
</dbReference>
<dbReference type="Pfam" id="PF14604">
    <property type="entry name" value="SH3_9"/>
    <property type="match status" value="1"/>
</dbReference>
<dbReference type="InterPro" id="IPR036028">
    <property type="entry name" value="SH3-like_dom_sf"/>
</dbReference>
<dbReference type="InterPro" id="IPR003134">
    <property type="entry name" value="Hs1_Cortactin"/>
</dbReference>